<name>X8IQQ7_9FIRM</name>
<dbReference type="EMBL" id="JALU01000021">
    <property type="protein sequence ID" value="EUC51962.1"/>
    <property type="molecule type" value="Genomic_DNA"/>
</dbReference>
<accession>X8IQQ7</accession>
<dbReference type="AlphaFoldDB" id="X8IQQ7"/>
<organism evidence="1 2">
    <name type="scientific">Mogibacterium timidum ATCC 33093</name>
    <dbReference type="NCBI Taxonomy" id="1401079"/>
    <lineage>
        <taxon>Bacteria</taxon>
        <taxon>Bacillati</taxon>
        <taxon>Bacillota</taxon>
        <taxon>Clostridia</taxon>
        <taxon>Peptostreptococcales</taxon>
        <taxon>Anaerovoracaceae</taxon>
        <taxon>Mogibacterium</taxon>
    </lineage>
</organism>
<evidence type="ECO:0000313" key="2">
    <source>
        <dbReference type="Proteomes" id="UP000022645"/>
    </source>
</evidence>
<proteinExistence type="predicted"/>
<sequence>MYKDYNTPEITGIFMQIREKMIEGITSAVYYESKTLEILSLISQRHCLKQQHNYENTY</sequence>
<evidence type="ECO:0000313" key="1">
    <source>
        <dbReference type="EMBL" id="EUC51962.1"/>
    </source>
</evidence>
<reference evidence="1 2" key="1">
    <citation type="submission" date="2014-01" db="EMBL/GenBank/DDBJ databases">
        <authorList>
            <person name="Durkin A.S."/>
            <person name="McCorrison J."/>
            <person name="Torralba M."/>
            <person name="Gillis M."/>
            <person name="Haft D.H."/>
            <person name="Methe B."/>
            <person name="Sutton G."/>
            <person name="Nelson K.E."/>
        </authorList>
    </citation>
    <scope>NUCLEOTIDE SEQUENCE [LARGE SCALE GENOMIC DNA]</scope>
    <source>
        <strain evidence="1 2">ATCC 33093</strain>
    </source>
</reference>
<comment type="caution">
    <text evidence="1">The sequence shown here is derived from an EMBL/GenBank/DDBJ whole genome shotgun (WGS) entry which is preliminary data.</text>
</comment>
<gene>
    <name evidence="1" type="ORF">HMPREF0581_0502</name>
</gene>
<dbReference type="PATRIC" id="fig|1401079.3.peg.1265"/>
<dbReference type="Proteomes" id="UP000022645">
    <property type="component" value="Unassembled WGS sequence"/>
</dbReference>
<protein>
    <submittedName>
        <fullName evidence="1">Uncharacterized protein</fullName>
    </submittedName>
</protein>